<accession>A0AAV4WB22</accession>
<name>A0AAV4WB22_CAEEX</name>
<reference evidence="1 2" key="1">
    <citation type="submission" date="2021-06" db="EMBL/GenBank/DDBJ databases">
        <title>Caerostris extrusa draft genome.</title>
        <authorList>
            <person name="Kono N."/>
            <person name="Arakawa K."/>
        </authorList>
    </citation>
    <scope>NUCLEOTIDE SEQUENCE [LARGE SCALE GENOMIC DNA]</scope>
</reference>
<keyword evidence="2" id="KW-1185">Reference proteome</keyword>
<dbReference type="AlphaFoldDB" id="A0AAV4WB22"/>
<comment type="caution">
    <text evidence="1">The sequence shown here is derived from an EMBL/GenBank/DDBJ whole genome shotgun (WGS) entry which is preliminary data.</text>
</comment>
<evidence type="ECO:0000313" key="2">
    <source>
        <dbReference type="Proteomes" id="UP001054945"/>
    </source>
</evidence>
<protein>
    <submittedName>
        <fullName evidence="1">Uncharacterized protein</fullName>
    </submittedName>
</protein>
<gene>
    <name evidence="1" type="ORF">CEXT_702981</name>
</gene>
<proteinExistence type="predicted"/>
<evidence type="ECO:0000313" key="1">
    <source>
        <dbReference type="EMBL" id="GIY80031.1"/>
    </source>
</evidence>
<sequence>MQGSLLPTLGPAGSETDFCYSGSTFPKTPKGRRCHLLSDDIDPIWFIRDIPTPSPHYHMFGGVQWTLQPPPSITRAGRNCHSNSEVDYYTACIYYKV</sequence>
<dbReference type="Proteomes" id="UP001054945">
    <property type="component" value="Unassembled WGS sequence"/>
</dbReference>
<dbReference type="EMBL" id="BPLR01015954">
    <property type="protein sequence ID" value="GIY80031.1"/>
    <property type="molecule type" value="Genomic_DNA"/>
</dbReference>
<organism evidence="1 2">
    <name type="scientific">Caerostris extrusa</name>
    <name type="common">Bark spider</name>
    <name type="synonym">Caerostris bankana</name>
    <dbReference type="NCBI Taxonomy" id="172846"/>
    <lineage>
        <taxon>Eukaryota</taxon>
        <taxon>Metazoa</taxon>
        <taxon>Ecdysozoa</taxon>
        <taxon>Arthropoda</taxon>
        <taxon>Chelicerata</taxon>
        <taxon>Arachnida</taxon>
        <taxon>Araneae</taxon>
        <taxon>Araneomorphae</taxon>
        <taxon>Entelegynae</taxon>
        <taxon>Araneoidea</taxon>
        <taxon>Araneidae</taxon>
        <taxon>Caerostris</taxon>
    </lineage>
</organism>